<evidence type="ECO:0000256" key="8">
    <source>
        <dbReference type="ARBA" id="ARBA00023002"/>
    </source>
</evidence>
<dbReference type="PANTHER" id="PTHR38011:SF7">
    <property type="entry name" value="2,5-DIAMINO-6-RIBOSYLAMINO-4(3H)-PYRIMIDINONE 5'-PHOSPHATE REDUCTASE"/>
    <property type="match status" value="1"/>
</dbReference>
<dbReference type="Gene3D" id="3.40.430.10">
    <property type="entry name" value="Dihydrofolate Reductase, subunit A"/>
    <property type="match status" value="1"/>
</dbReference>
<accession>A0ABR4NX56</accession>
<comment type="caution">
    <text evidence="14">The sequence shown here is derived from an EMBL/GenBank/DDBJ whole genome shotgun (WGS) entry which is preliminary data.</text>
</comment>
<dbReference type="SUPFAM" id="SSF53597">
    <property type="entry name" value="Dihydrofolate reductase-like"/>
    <property type="match status" value="1"/>
</dbReference>
<evidence type="ECO:0000259" key="13">
    <source>
        <dbReference type="Pfam" id="PF01872"/>
    </source>
</evidence>
<dbReference type="NCBIfam" id="TIGR00227">
    <property type="entry name" value="ribD_Cterm"/>
    <property type="match status" value="1"/>
</dbReference>
<comment type="similarity">
    <text evidence="3">Belongs to the HTP reductase family.</text>
</comment>
<comment type="catalytic activity">
    <reaction evidence="12">
        <text>2,5-diamino-6-(1-D-ribitylamino)pyrimidin-4(3H)-one 5'-phosphate + NADP(+) = 2,5-diamino-6-(1-D-ribosylamino)pyrimidin-4(3H)-one 5'-phosphate + NADPH + H(+)</text>
        <dbReference type="Rhea" id="RHEA:27278"/>
        <dbReference type="ChEBI" id="CHEBI:15378"/>
        <dbReference type="ChEBI" id="CHEBI:57783"/>
        <dbReference type="ChEBI" id="CHEBI:58349"/>
        <dbReference type="ChEBI" id="CHEBI:58890"/>
        <dbReference type="ChEBI" id="CHEBI:59545"/>
        <dbReference type="EC" id="1.1.1.302"/>
    </reaction>
</comment>
<evidence type="ECO:0000256" key="5">
    <source>
        <dbReference type="ARBA" id="ARBA00015035"/>
    </source>
</evidence>
<dbReference type="InterPro" id="IPR024072">
    <property type="entry name" value="DHFR-like_dom_sf"/>
</dbReference>
<dbReference type="PANTHER" id="PTHR38011">
    <property type="entry name" value="DIHYDROFOLATE REDUCTASE FAMILY PROTEIN (AFU_ORTHOLOGUE AFUA_8G06820)"/>
    <property type="match status" value="1"/>
</dbReference>
<evidence type="ECO:0000256" key="9">
    <source>
        <dbReference type="ARBA" id="ARBA00030073"/>
    </source>
</evidence>
<evidence type="ECO:0000256" key="3">
    <source>
        <dbReference type="ARBA" id="ARBA00009723"/>
    </source>
</evidence>
<evidence type="ECO:0000256" key="6">
    <source>
        <dbReference type="ARBA" id="ARBA00022619"/>
    </source>
</evidence>
<keyword evidence="8" id="KW-0560">Oxidoreductase</keyword>
<proteinExistence type="inferred from homology"/>
<reference evidence="14 15" key="1">
    <citation type="submission" date="2024-05" db="EMBL/GenBank/DDBJ databases">
        <title>Long read based assembly of the Candida bracarensis genome reveals expanded adhesin content.</title>
        <authorList>
            <person name="Marcet-Houben M."/>
            <person name="Ksiezopolska E."/>
            <person name="Gabaldon T."/>
        </authorList>
    </citation>
    <scope>NUCLEOTIDE SEQUENCE [LARGE SCALE GENOMIC DNA]</scope>
    <source>
        <strain evidence="14 15">CBM6</strain>
    </source>
</reference>
<evidence type="ECO:0000256" key="1">
    <source>
        <dbReference type="ARBA" id="ARBA00003555"/>
    </source>
</evidence>
<feature type="domain" description="Bacterial bifunctional deaminase-reductase C-terminal" evidence="13">
    <location>
        <begin position="25"/>
        <end position="218"/>
    </location>
</feature>
<comment type="catalytic activity">
    <reaction evidence="11">
        <text>2,5-diamino-6-(1-D-ribitylamino)pyrimidin-4(3H)-one 5'-phosphate + NAD(+) = 2,5-diamino-6-(1-D-ribosylamino)pyrimidin-4(3H)-one 5'-phosphate + NADH + H(+)</text>
        <dbReference type="Rhea" id="RHEA:27274"/>
        <dbReference type="ChEBI" id="CHEBI:15378"/>
        <dbReference type="ChEBI" id="CHEBI:57540"/>
        <dbReference type="ChEBI" id="CHEBI:57945"/>
        <dbReference type="ChEBI" id="CHEBI:58890"/>
        <dbReference type="ChEBI" id="CHEBI:59545"/>
        <dbReference type="EC" id="1.1.1.302"/>
    </reaction>
</comment>
<evidence type="ECO:0000256" key="7">
    <source>
        <dbReference type="ARBA" id="ARBA00022857"/>
    </source>
</evidence>
<evidence type="ECO:0000256" key="12">
    <source>
        <dbReference type="ARBA" id="ARBA00049020"/>
    </source>
</evidence>
<name>A0ABR4NX56_9SACH</name>
<dbReference type="EMBL" id="JBEVYD010000004">
    <property type="protein sequence ID" value="KAL3233412.1"/>
    <property type="molecule type" value="Genomic_DNA"/>
</dbReference>
<evidence type="ECO:0000256" key="2">
    <source>
        <dbReference type="ARBA" id="ARBA00005104"/>
    </source>
</evidence>
<comment type="function">
    <text evidence="1">Catalyzes an early step in riboflavin biosynthesis, the NADPH-dependent reduction of the ribose side chain of 2,5-diamino-6-ribosylamino-4(3H)-pyrimidinone 5'-phosphate, yielding 2,5-diamino-6-ribitylamino-4(3H)-pyrimidinone 5'-phosphate.</text>
</comment>
<dbReference type="Pfam" id="PF01872">
    <property type="entry name" value="RibD_C"/>
    <property type="match status" value="1"/>
</dbReference>
<sequence>MLRIREDLPPFLNKYLPSNSEGRMFVTLTYAQSVDAKISKGQGIRTTISHLETKAMTHFLRYHHDAILIGSGTVLADDPGLNCKWCPFEETASPHRMAENSPRPIIIDTKQKWKYTGSKMQELYEQGMGKEPIVVVENEPTVRERGVSYLVYGESKIEWNKLFDRLLKDYNIKSVMVEGGAHVINQLLARPDVVNSVIVTIGSVYLGENGVTVSPPDEVKLLDIDWWTGTADSILCAKLSATTI</sequence>
<keyword evidence="7" id="KW-0521">NADP</keyword>
<organism evidence="14 15">
    <name type="scientific">Nakaseomyces bracarensis</name>
    <dbReference type="NCBI Taxonomy" id="273131"/>
    <lineage>
        <taxon>Eukaryota</taxon>
        <taxon>Fungi</taxon>
        <taxon>Dikarya</taxon>
        <taxon>Ascomycota</taxon>
        <taxon>Saccharomycotina</taxon>
        <taxon>Saccharomycetes</taxon>
        <taxon>Saccharomycetales</taxon>
        <taxon>Saccharomycetaceae</taxon>
        <taxon>Nakaseomyces</taxon>
    </lineage>
</organism>
<evidence type="ECO:0000256" key="10">
    <source>
        <dbReference type="ARBA" id="ARBA00031630"/>
    </source>
</evidence>
<gene>
    <name evidence="14" type="ORF">RNJ44_03452</name>
</gene>
<dbReference type="InterPro" id="IPR050765">
    <property type="entry name" value="Riboflavin_Biosynth_HTPR"/>
</dbReference>
<protein>
    <recommendedName>
        <fullName evidence="5">2,5-diamino-6-ribosylamino-4(3H)-pyrimidinone 5'-phosphate reductase</fullName>
        <ecNumber evidence="4">1.1.1.302</ecNumber>
    </recommendedName>
    <alternativeName>
        <fullName evidence="10">2,5-diamino-6-(5-phospho-D-ribosylamino)pyrimidin-4(3H)-one reductase</fullName>
    </alternativeName>
    <alternativeName>
        <fullName evidence="9">2,5-diamino-6-ribitylamino-4(3H)-pyrimidinone 5'-phosphate synthase</fullName>
    </alternativeName>
</protein>
<dbReference type="InterPro" id="IPR002734">
    <property type="entry name" value="RibDG_C"/>
</dbReference>
<dbReference type="Proteomes" id="UP001623330">
    <property type="component" value="Unassembled WGS sequence"/>
</dbReference>
<evidence type="ECO:0000256" key="11">
    <source>
        <dbReference type="ARBA" id="ARBA00047550"/>
    </source>
</evidence>
<evidence type="ECO:0000313" key="15">
    <source>
        <dbReference type="Proteomes" id="UP001623330"/>
    </source>
</evidence>
<keyword evidence="6" id="KW-0686">Riboflavin biosynthesis</keyword>
<dbReference type="InterPro" id="IPR011549">
    <property type="entry name" value="RibD_C"/>
</dbReference>
<evidence type="ECO:0000256" key="4">
    <source>
        <dbReference type="ARBA" id="ARBA00012851"/>
    </source>
</evidence>
<comment type="pathway">
    <text evidence="2">Cofactor biosynthesis; riboflavin biosynthesis.</text>
</comment>
<dbReference type="EC" id="1.1.1.302" evidence="4"/>
<keyword evidence="15" id="KW-1185">Reference proteome</keyword>
<evidence type="ECO:0000313" key="14">
    <source>
        <dbReference type="EMBL" id="KAL3233412.1"/>
    </source>
</evidence>